<keyword evidence="4" id="KW-0812">Transmembrane</keyword>
<dbReference type="AlphaFoldDB" id="A0A8C5QQZ7"/>
<feature type="domain" description="SprT-like" evidence="5">
    <location>
        <begin position="55"/>
        <end position="203"/>
    </location>
</feature>
<sequence length="296" mass="33949">MDDEKMTPIGQMKEEYDLEDPGPSRGALTSQSGTRQLLPLSLHNDPVWGIVDLKPDIQFLFKKFNSLFFAGQLEDVKVSWSKRMTKTAGLCCYNRSTHACSIKLSQPMLSLQTRKDLVEILLHEMIHAYLRINGLTGTNITICNDVYDVLDQCKKHWWRCNGPCQHQGPKFGYIKRSMNREPSAQEKWFQKHQETCGGKFIKVIGPETTSRKRARDGEELNAQPPKRVKRVSQISHVRSLKCIPSNTLKIKLIYIFTPFISFVLLCLCYGLQKGNKKQMHIIAVIGGLLFFFLKRT</sequence>
<evidence type="ECO:0000313" key="7">
    <source>
        <dbReference type="Proteomes" id="UP000694569"/>
    </source>
</evidence>
<dbReference type="GO" id="GO:0031593">
    <property type="term" value="F:polyubiquitin modification-dependent protein binding"/>
    <property type="evidence" value="ECO:0007669"/>
    <property type="project" value="TreeGrafter"/>
</dbReference>
<dbReference type="Ensembl" id="ENSLLET00000042981.1">
    <property type="protein sequence ID" value="ENSLLEP00000041325.1"/>
    <property type="gene ID" value="ENSLLEG00000026240.1"/>
</dbReference>
<keyword evidence="2" id="KW-0539">Nucleus</keyword>
<dbReference type="Proteomes" id="UP000694569">
    <property type="component" value="Unplaced"/>
</dbReference>
<protein>
    <recommendedName>
        <fullName evidence="5">SprT-like domain-containing protein</fullName>
    </recommendedName>
</protein>
<keyword evidence="7" id="KW-1185">Reference proteome</keyword>
<comment type="subcellular location">
    <subcellularLocation>
        <location evidence="1">Nucleus</location>
    </subcellularLocation>
</comment>
<keyword evidence="4" id="KW-1133">Transmembrane helix</keyword>
<keyword evidence="4" id="KW-0472">Membrane</keyword>
<evidence type="ECO:0000256" key="4">
    <source>
        <dbReference type="SAM" id="Phobius"/>
    </source>
</evidence>
<name>A0A8C5QQZ7_9ANUR</name>
<evidence type="ECO:0000256" key="1">
    <source>
        <dbReference type="ARBA" id="ARBA00004123"/>
    </source>
</evidence>
<dbReference type="InterPro" id="IPR006640">
    <property type="entry name" value="SprT-like_domain"/>
</dbReference>
<reference evidence="6" key="1">
    <citation type="submission" date="2025-08" db="UniProtKB">
        <authorList>
            <consortium name="Ensembl"/>
        </authorList>
    </citation>
    <scope>IDENTIFICATION</scope>
</reference>
<evidence type="ECO:0000313" key="6">
    <source>
        <dbReference type="Ensembl" id="ENSLLEP00000041325.1"/>
    </source>
</evidence>
<dbReference type="InterPro" id="IPR055220">
    <property type="entry name" value="SPRTN_ZBD"/>
</dbReference>
<dbReference type="GO" id="GO:0004222">
    <property type="term" value="F:metalloendopeptidase activity"/>
    <property type="evidence" value="ECO:0007669"/>
    <property type="project" value="InterPro"/>
</dbReference>
<dbReference type="SMART" id="SM00731">
    <property type="entry name" value="SprT"/>
    <property type="match status" value="1"/>
</dbReference>
<evidence type="ECO:0000256" key="3">
    <source>
        <dbReference type="SAM" id="MobiDB-lite"/>
    </source>
</evidence>
<dbReference type="GO" id="GO:0003697">
    <property type="term" value="F:single-stranded DNA binding"/>
    <property type="evidence" value="ECO:0007669"/>
    <property type="project" value="InterPro"/>
</dbReference>
<evidence type="ECO:0000256" key="2">
    <source>
        <dbReference type="ARBA" id="ARBA00023242"/>
    </source>
</evidence>
<dbReference type="Pfam" id="PF22934">
    <property type="entry name" value="SPRTN_ZBD"/>
    <property type="match status" value="1"/>
</dbReference>
<organism evidence="6 7">
    <name type="scientific">Leptobrachium leishanense</name>
    <name type="common">Leishan spiny toad</name>
    <dbReference type="NCBI Taxonomy" id="445787"/>
    <lineage>
        <taxon>Eukaryota</taxon>
        <taxon>Metazoa</taxon>
        <taxon>Chordata</taxon>
        <taxon>Craniata</taxon>
        <taxon>Vertebrata</taxon>
        <taxon>Euteleostomi</taxon>
        <taxon>Amphibia</taxon>
        <taxon>Batrachia</taxon>
        <taxon>Anura</taxon>
        <taxon>Pelobatoidea</taxon>
        <taxon>Megophryidae</taxon>
        <taxon>Leptobrachium</taxon>
    </lineage>
</organism>
<accession>A0A8C5QQZ7</accession>
<feature type="transmembrane region" description="Helical" evidence="4">
    <location>
        <begin position="252"/>
        <end position="272"/>
    </location>
</feature>
<dbReference type="OrthoDB" id="5236983at2759"/>
<dbReference type="GeneTree" id="ENSGT00390000003585"/>
<dbReference type="GO" id="GO:0006974">
    <property type="term" value="P:DNA damage response"/>
    <property type="evidence" value="ECO:0007669"/>
    <property type="project" value="InterPro"/>
</dbReference>
<evidence type="ECO:0000259" key="5">
    <source>
        <dbReference type="SMART" id="SM00731"/>
    </source>
</evidence>
<dbReference type="InterPro" id="IPR044245">
    <property type="entry name" value="Spartan"/>
</dbReference>
<proteinExistence type="predicted"/>
<reference evidence="6" key="2">
    <citation type="submission" date="2025-09" db="UniProtKB">
        <authorList>
            <consortium name="Ensembl"/>
        </authorList>
    </citation>
    <scope>IDENTIFICATION</scope>
</reference>
<dbReference type="PANTHER" id="PTHR21220:SF0">
    <property type="entry name" value="DNA-DEPENDENT METALLOPROTEASE SPRTN"/>
    <property type="match status" value="1"/>
</dbReference>
<dbReference type="PANTHER" id="PTHR21220">
    <property type="entry name" value="DNA-DEPENDENT METALLOPROTEASE SPRTN"/>
    <property type="match status" value="1"/>
</dbReference>
<dbReference type="Pfam" id="PF10263">
    <property type="entry name" value="SprT-like"/>
    <property type="match status" value="1"/>
</dbReference>
<dbReference type="GO" id="GO:0005634">
    <property type="term" value="C:nucleus"/>
    <property type="evidence" value="ECO:0007669"/>
    <property type="project" value="UniProtKB-SubCell"/>
</dbReference>
<feature type="region of interest" description="Disordered" evidence="3">
    <location>
        <begin position="1"/>
        <end position="30"/>
    </location>
</feature>